<comment type="caution">
    <text evidence="1">The sequence shown here is derived from an EMBL/GenBank/DDBJ whole genome shotgun (WGS) entry which is preliminary data.</text>
</comment>
<organism evidence="1 2">
    <name type="scientific">Araneus ventricosus</name>
    <name type="common">Orbweaver spider</name>
    <name type="synonym">Epeira ventricosa</name>
    <dbReference type="NCBI Taxonomy" id="182803"/>
    <lineage>
        <taxon>Eukaryota</taxon>
        <taxon>Metazoa</taxon>
        <taxon>Ecdysozoa</taxon>
        <taxon>Arthropoda</taxon>
        <taxon>Chelicerata</taxon>
        <taxon>Arachnida</taxon>
        <taxon>Araneae</taxon>
        <taxon>Araneomorphae</taxon>
        <taxon>Entelegynae</taxon>
        <taxon>Araneoidea</taxon>
        <taxon>Araneidae</taxon>
        <taxon>Araneus</taxon>
    </lineage>
</organism>
<reference evidence="1 2" key="1">
    <citation type="journal article" date="2019" name="Sci. Rep.">
        <title>Orb-weaving spider Araneus ventricosus genome elucidates the spidroin gene catalogue.</title>
        <authorList>
            <person name="Kono N."/>
            <person name="Nakamura H."/>
            <person name="Ohtoshi R."/>
            <person name="Moran D.A.P."/>
            <person name="Shinohara A."/>
            <person name="Yoshida Y."/>
            <person name="Fujiwara M."/>
            <person name="Mori M."/>
            <person name="Tomita M."/>
            <person name="Arakawa K."/>
        </authorList>
    </citation>
    <scope>NUCLEOTIDE SEQUENCE [LARGE SCALE GENOMIC DNA]</scope>
</reference>
<keyword evidence="2" id="KW-1185">Reference proteome</keyword>
<gene>
    <name evidence="1" type="ORF">AVEN_30190_1</name>
</gene>
<proteinExistence type="predicted"/>
<evidence type="ECO:0000313" key="2">
    <source>
        <dbReference type="Proteomes" id="UP000499080"/>
    </source>
</evidence>
<protein>
    <submittedName>
        <fullName evidence="1">Uncharacterized protein</fullName>
    </submittedName>
</protein>
<accession>A0A4Y2DPV0</accession>
<sequence length="91" mass="10652">MRYAAWRRCDIENEAKDIVPIAKAIGGEGLPDVEDGEFTDLFENYDRQMKNLIIFEYSIGNNRHQSFNLILKISEDKIGYVAERQHWAFQV</sequence>
<name>A0A4Y2DPV0_ARAVE</name>
<dbReference type="Proteomes" id="UP000499080">
    <property type="component" value="Unassembled WGS sequence"/>
</dbReference>
<evidence type="ECO:0000313" key="1">
    <source>
        <dbReference type="EMBL" id="GBM18781.1"/>
    </source>
</evidence>
<dbReference type="AlphaFoldDB" id="A0A4Y2DPV0"/>
<dbReference type="EMBL" id="BGPR01000411">
    <property type="protein sequence ID" value="GBM18781.1"/>
    <property type="molecule type" value="Genomic_DNA"/>
</dbReference>